<comment type="caution">
    <text evidence="4">The sequence shown here is derived from an EMBL/GenBank/DDBJ whole genome shotgun (WGS) entry which is preliminary data.</text>
</comment>
<organism evidence="4 5">
    <name type="scientific">Novosphingobium kunmingense</name>
    <dbReference type="NCBI Taxonomy" id="1211806"/>
    <lineage>
        <taxon>Bacteria</taxon>
        <taxon>Pseudomonadati</taxon>
        <taxon>Pseudomonadota</taxon>
        <taxon>Alphaproteobacteria</taxon>
        <taxon>Sphingomonadales</taxon>
        <taxon>Sphingomonadaceae</taxon>
        <taxon>Novosphingobium</taxon>
    </lineage>
</organism>
<dbReference type="SUPFAM" id="SSF53335">
    <property type="entry name" value="S-adenosyl-L-methionine-dependent methyltransferases"/>
    <property type="match status" value="1"/>
</dbReference>
<dbReference type="OrthoDB" id="9793723at2"/>
<protein>
    <submittedName>
        <fullName evidence="4">Methyltransferase family protein</fullName>
    </submittedName>
</protein>
<sequence length="247" mass="26188">MEGQAPPQIFAPARRRAARRRADRRAVQSDAARYVLDDMVEDVVERLAFLRHEPGTAFLIGDRFGALAAELRALGCAVTQADAAQGLDEEQPLPVQGFDLVASLSSLDTLNDPVGALIHLRRALAPGGLALACLVGAGSLDALRSAMLVADGDRPAPRLHPMIDVRAGAQLLQRAGWGNPVVDTRALSVRYSSLSSLVADLRAQALGNCLARPGPPLTRSQAALAADSFGQGTIETFEILTLTGWRL</sequence>
<dbReference type="InterPro" id="IPR013216">
    <property type="entry name" value="Methyltransf_11"/>
</dbReference>
<evidence type="ECO:0000256" key="1">
    <source>
        <dbReference type="ARBA" id="ARBA00022603"/>
    </source>
</evidence>
<feature type="domain" description="Methyltransferase type 11" evidence="3">
    <location>
        <begin position="84"/>
        <end position="131"/>
    </location>
</feature>
<accession>A0A2N0I2L1</accession>
<evidence type="ECO:0000259" key="3">
    <source>
        <dbReference type="Pfam" id="PF08241"/>
    </source>
</evidence>
<dbReference type="Proteomes" id="UP000232587">
    <property type="component" value="Unassembled WGS sequence"/>
</dbReference>
<dbReference type="GO" id="GO:0008168">
    <property type="term" value="F:methyltransferase activity"/>
    <property type="evidence" value="ECO:0007669"/>
    <property type="project" value="UniProtKB-KW"/>
</dbReference>
<reference evidence="4 5" key="1">
    <citation type="submission" date="2017-11" db="EMBL/GenBank/DDBJ databases">
        <title>Genomic Encyclopedia of Type Strains, Phase III (KMG-III): the genomes of soil and plant-associated and newly described type strains.</title>
        <authorList>
            <person name="Whitman W."/>
        </authorList>
    </citation>
    <scope>NUCLEOTIDE SEQUENCE [LARGE SCALE GENOMIC DNA]</scope>
    <source>
        <strain evidence="4 5">CGMCC 1.12274</strain>
    </source>
</reference>
<dbReference type="EMBL" id="PHUF01000002">
    <property type="protein sequence ID" value="PKB25422.1"/>
    <property type="molecule type" value="Genomic_DNA"/>
</dbReference>
<dbReference type="Pfam" id="PF08241">
    <property type="entry name" value="Methyltransf_11"/>
    <property type="match status" value="1"/>
</dbReference>
<dbReference type="PANTHER" id="PTHR13090:SF1">
    <property type="entry name" value="ARGININE-HYDROXYLASE NDUFAF5, MITOCHONDRIAL"/>
    <property type="match status" value="1"/>
</dbReference>
<dbReference type="RefSeq" id="WP_100865863.1">
    <property type="nucleotide sequence ID" value="NZ_PHUF01000002.1"/>
</dbReference>
<dbReference type="Gene3D" id="3.40.50.150">
    <property type="entry name" value="Vaccinia Virus protein VP39"/>
    <property type="match status" value="1"/>
</dbReference>
<dbReference type="AlphaFoldDB" id="A0A2N0I2L1"/>
<evidence type="ECO:0000313" key="5">
    <source>
        <dbReference type="Proteomes" id="UP000232587"/>
    </source>
</evidence>
<name>A0A2N0I2L1_9SPHN</name>
<dbReference type="PANTHER" id="PTHR13090">
    <property type="entry name" value="ARGININE-HYDROXYLASE NDUFAF5, MITOCHONDRIAL"/>
    <property type="match status" value="1"/>
</dbReference>
<gene>
    <name evidence="4" type="ORF">B0I00_0621</name>
</gene>
<keyword evidence="2 4" id="KW-0808">Transferase</keyword>
<keyword evidence="5" id="KW-1185">Reference proteome</keyword>
<evidence type="ECO:0000256" key="2">
    <source>
        <dbReference type="ARBA" id="ARBA00022679"/>
    </source>
</evidence>
<keyword evidence="1 4" id="KW-0489">Methyltransferase</keyword>
<evidence type="ECO:0000313" key="4">
    <source>
        <dbReference type="EMBL" id="PKB25422.1"/>
    </source>
</evidence>
<dbReference type="GO" id="GO:0032259">
    <property type="term" value="P:methylation"/>
    <property type="evidence" value="ECO:0007669"/>
    <property type="project" value="UniProtKB-KW"/>
</dbReference>
<dbReference type="InterPro" id="IPR029063">
    <property type="entry name" value="SAM-dependent_MTases_sf"/>
</dbReference>
<dbReference type="InterPro" id="IPR050602">
    <property type="entry name" value="Malonyl-ACP_OMT"/>
</dbReference>
<proteinExistence type="predicted"/>